<sequence>MAGPEPQIPVDVLTATAGDLRRLLNSGSINSVDLVRLYVIQIAEREYLHAINAVVPLDKLLEQASALDLERETKGPRSPLHGILIPLKGKLYCSLSIHQ</sequence>
<protein>
    <recommendedName>
        <fullName evidence="3">Amidase</fullName>
    </recommendedName>
</protein>
<accession>A0AA39WKF4</accession>
<reference evidence="1" key="1">
    <citation type="submission" date="2023-06" db="EMBL/GenBank/DDBJ databases">
        <title>Genome-scale phylogeny and comparative genomics of the fungal order Sordariales.</title>
        <authorList>
            <consortium name="Lawrence Berkeley National Laboratory"/>
            <person name="Hensen N."/>
            <person name="Bonometti L."/>
            <person name="Westerberg I."/>
            <person name="Brannstrom I.O."/>
            <person name="Guillou S."/>
            <person name="Cros-Aarteil S."/>
            <person name="Calhoun S."/>
            <person name="Haridas S."/>
            <person name="Kuo A."/>
            <person name="Mondo S."/>
            <person name="Pangilinan J."/>
            <person name="Riley R."/>
            <person name="Labutti K."/>
            <person name="Andreopoulos B."/>
            <person name="Lipzen A."/>
            <person name="Chen C."/>
            <person name="Yanf M."/>
            <person name="Daum C."/>
            <person name="Ng V."/>
            <person name="Clum A."/>
            <person name="Steindorff A."/>
            <person name="Ohm R."/>
            <person name="Martin F."/>
            <person name="Silar P."/>
            <person name="Natvig D."/>
            <person name="Lalanne C."/>
            <person name="Gautier V."/>
            <person name="Ament-Velasquez S.L."/>
            <person name="Kruys A."/>
            <person name="Hutchinson M.I."/>
            <person name="Powell A.J."/>
            <person name="Barry K."/>
            <person name="Miller A.N."/>
            <person name="Grigoriev I.V."/>
            <person name="Debuchy R."/>
            <person name="Gladieux P."/>
            <person name="Thoren M.H."/>
            <person name="Johannesson H."/>
        </authorList>
    </citation>
    <scope>NUCLEOTIDE SEQUENCE</scope>
    <source>
        <strain evidence="1">CBS 606.72</strain>
    </source>
</reference>
<dbReference type="Proteomes" id="UP001175000">
    <property type="component" value="Unassembled WGS sequence"/>
</dbReference>
<evidence type="ECO:0000313" key="2">
    <source>
        <dbReference type="Proteomes" id="UP001175000"/>
    </source>
</evidence>
<dbReference type="Gene3D" id="3.90.1300.10">
    <property type="entry name" value="Amidase signature (AS) domain"/>
    <property type="match status" value="1"/>
</dbReference>
<dbReference type="InterPro" id="IPR036928">
    <property type="entry name" value="AS_sf"/>
</dbReference>
<name>A0AA39WKF4_9PEZI</name>
<comment type="caution">
    <text evidence="1">The sequence shown here is derived from an EMBL/GenBank/DDBJ whole genome shotgun (WGS) entry which is preliminary data.</text>
</comment>
<organism evidence="1 2">
    <name type="scientific">Immersiella caudata</name>
    <dbReference type="NCBI Taxonomy" id="314043"/>
    <lineage>
        <taxon>Eukaryota</taxon>
        <taxon>Fungi</taxon>
        <taxon>Dikarya</taxon>
        <taxon>Ascomycota</taxon>
        <taxon>Pezizomycotina</taxon>
        <taxon>Sordariomycetes</taxon>
        <taxon>Sordariomycetidae</taxon>
        <taxon>Sordariales</taxon>
        <taxon>Lasiosphaeriaceae</taxon>
        <taxon>Immersiella</taxon>
    </lineage>
</organism>
<gene>
    <name evidence="1" type="ORF">B0T14DRAFT_568564</name>
</gene>
<dbReference type="SUPFAM" id="SSF75304">
    <property type="entry name" value="Amidase signature (AS) enzymes"/>
    <property type="match status" value="1"/>
</dbReference>
<evidence type="ECO:0000313" key="1">
    <source>
        <dbReference type="EMBL" id="KAK0617007.1"/>
    </source>
</evidence>
<dbReference type="AlphaFoldDB" id="A0AA39WKF4"/>
<evidence type="ECO:0008006" key="3">
    <source>
        <dbReference type="Google" id="ProtNLM"/>
    </source>
</evidence>
<keyword evidence="2" id="KW-1185">Reference proteome</keyword>
<proteinExistence type="predicted"/>
<dbReference type="EMBL" id="JAULSU010000005">
    <property type="protein sequence ID" value="KAK0617007.1"/>
    <property type="molecule type" value="Genomic_DNA"/>
</dbReference>